<sequence length="53" mass="5889">MCPLYEWRVTLAASVSFCASTAELTAPQRMNAQRHQALGIHDHAPVVVPFPIR</sequence>
<dbReference type="STRING" id="561180.BIFGAL_03624"/>
<name>D1NUU8_9BIFI</name>
<organism evidence="1 2">
    <name type="scientific">Bifidobacterium gallicum DSM 20093 = LMG 11596</name>
    <dbReference type="NCBI Taxonomy" id="561180"/>
    <lineage>
        <taxon>Bacteria</taxon>
        <taxon>Bacillati</taxon>
        <taxon>Actinomycetota</taxon>
        <taxon>Actinomycetes</taxon>
        <taxon>Bifidobacteriales</taxon>
        <taxon>Bifidobacteriaceae</taxon>
        <taxon>Bifidobacterium</taxon>
    </lineage>
</organism>
<accession>D1NUU8</accession>
<comment type="caution">
    <text evidence="1">The sequence shown here is derived from an EMBL/GenBank/DDBJ whole genome shotgun (WGS) entry which is preliminary data.</text>
</comment>
<protein>
    <submittedName>
        <fullName evidence="1">Uncharacterized protein</fullName>
    </submittedName>
</protein>
<proteinExistence type="predicted"/>
<dbReference type="AlphaFoldDB" id="D1NUU8"/>
<dbReference type="Proteomes" id="UP000003656">
    <property type="component" value="Unassembled WGS sequence"/>
</dbReference>
<gene>
    <name evidence="1" type="ORF">BIFGAL_03624</name>
</gene>
<reference evidence="1 2" key="1">
    <citation type="submission" date="2009-11" db="EMBL/GenBank/DDBJ databases">
        <authorList>
            <person name="Weinstock G."/>
            <person name="Sodergren E."/>
            <person name="Clifton S."/>
            <person name="Fulton L."/>
            <person name="Fulton B."/>
            <person name="Courtney L."/>
            <person name="Fronick C."/>
            <person name="Harrison M."/>
            <person name="Strong C."/>
            <person name="Farmer C."/>
            <person name="Delahaunty K."/>
            <person name="Markovic C."/>
            <person name="Hall O."/>
            <person name="Minx P."/>
            <person name="Tomlinson C."/>
            <person name="Mitreva M."/>
            <person name="Nelson J."/>
            <person name="Hou S."/>
            <person name="Wollam A."/>
            <person name="Pepin K.H."/>
            <person name="Johnson M."/>
            <person name="Bhonagiri V."/>
            <person name="Nash W.E."/>
            <person name="Warren W."/>
            <person name="Chinwalla A."/>
            <person name="Mardis E.R."/>
            <person name="Wilson R.K."/>
        </authorList>
    </citation>
    <scope>NUCLEOTIDE SEQUENCE [LARGE SCALE GENOMIC DNA]</scope>
    <source>
        <strain evidence="1 2">DSM 20093</strain>
    </source>
</reference>
<dbReference type="EMBL" id="ABXB03000003">
    <property type="protein sequence ID" value="EFA22598.1"/>
    <property type="molecule type" value="Genomic_DNA"/>
</dbReference>
<evidence type="ECO:0000313" key="2">
    <source>
        <dbReference type="Proteomes" id="UP000003656"/>
    </source>
</evidence>
<evidence type="ECO:0000313" key="1">
    <source>
        <dbReference type="EMBL" id="EFA22598.1"/>
    </source>
</evidence>